<proteinExistence type="predicted"/>
<keyword evidence="2 4" id="KW-0863">Zinc-finger</keyword>
<evidence type="ECO:0000256" key="3">
    <source>
        <dbReference type="ARBA" id="ARBA00022833"/>
    </source>
</evidence>
<keyword evidence="1" id="KW-0479">Metal-binding</keyword>
<keyword evidence="7" id="KW-1185">Reference proteome</keyword>
<evidence type="ECO:0000313" key="6">
    <source>
        <dbReference type="EMBL" id="KEP54200.1"/>
    </source>
</evidence>
<name>A0A074S9D8_9AGAM</name>
<evidence type="ECO:0000259" key="5">
    <source>
        <dbReference type="PROSITE" id="PS50865"/>
    </source>
</evidence>
<organism evidence="6 7">
    <name type="scientific">Rhizoctonia solani 123E</name>
    <dbReference type="NCBI Taxonomy" id="1423351"/>
    <lineage>
        <taxon>Eukaryota</taxon>
        <taxon>Fungi</taxon>
        <taxon>Dikarya</taxon>
        <taxon>Basidiomycota</taxon>
        <taxon>Agaricomycotina</taxon>
        <taxon>Agaricomycetes</taxon>
        <taxon>Cantharellales</taxon>
        <taxon>Ceratobasidiaceae</taxon>
        <taxon>Rhizoctonia</taxon>
    </lineage>
</organism>
<gene>
    <name evidence="6" type="ORF">V565_020830</name>
</gene>
<evidence type="ECO:0000256" key="2">
    <source>
        <dbReference type="ARBA" id="ARBA00022771"/>
    </source>
</evidence>
<keyword evidence="3" id="KW-0862">Zinc</keyword>
<sequence length="404" mass="46169">MEAYNSIDGCYYLFYKTGGFSSQDALFLLEILWADRKAFMVLCDSIGDEMPGWGILLMAIWHHIKDLEDPDILLKRLRNLLLRYALIVPDMEFSLVVAIAQQIEETASEKWPQTEELPPVDIDDCRNMLRAFNKYLSSAQASQDSGQIMAAPFWLVYRNAFSVLPDEIPLLIGAAIERVWKILADSAVSTISRIMASFKYAMSAMWAMSLVLHTRDQTRRQRRTTATTWIKLMQDIHFMELIGRLCSVLVLSTEEGGNGFLISHDQLEEFTECVGALVDELKEVADACDIGQLEDLHQTWGRVLRYVDLQLTRFPQTSILGGRIRTCKVVWLNFGTAFKFRPYRLGELPQCMNPRCPNPCPDGEAYRACRRCCWVHYCTLRCQSMHWGARHPEAHRGQCVGCGC</sequence>
<dbReference type="InterPro" id="IPR002893">
    <property type="entry name" value="Znf_MYND"/>
</dbReference>
<dbReference type="GO" id="GO:0008270">
    <property type="term" value="F:zinc ion binding"/>
    <property type="evidence" value="ECO:0007669"/>
    <property type="project" value="UniProtKB-KW"/>
</dbReference>
<dbReference type="OrthoDB" id="3195797at2759"/>
<evidence type="ECO:0000256" key="4">
    <source>
        <dbReference type="PROSITE-ProRule" id="PRU00134"/>
    </source>
</evidence>
<dbReference type="Proteomes" id="UP000027456">
    <property type="component" value="Unassembled WGS sequence"/>
</dbReference>
<dbReference type="AlphaFoldDB" id="A0A074S9D8"/>
<comment type="caution">
    <text evidence="6">The sequence shown here is derived from an EMBL/GenBank/DDBJ whole genome shotgun (WGS) entry which is preliminary data.</text>
</comment>
<dbReference type="PROSITE" id="PS50865">
    <property type="entry name" value="ZF_MYND_2"/>
    <property type="match status" value="1"/>
</dbReference>
<reference evidence="6 7" key="1">
    <citation type="submission" date="2013-12" db="EMBL/GenBank/DDBJ databases">
        <authorList>
            <person name="Cubeta M."/>
            <person name="Pakala S."/>
            <person name="Fedorova N."/>
            <person name="Thomas E."/>
            <person name="Dean R."/>
            <person name="Jabaji S."/>
            <person name="Neate S."/>
            <person name="Toda T."/>
            <person name="Tavantzis S."/>
            <person name="Vilgalys R."/>
            <person name="Bharathan N."/>
            <person name="Pakala S."/>
            <person name="Losada L.S."/>
            <person name="Zafar N."/>
            <person name="Nierman W."/>
        </authorList>
    </citation>
    <scope>NUCLEOTIDE SEQUENCE [LARGE SCALE GENOMIC DNA]</scope>
    <source>
        <strain evidence="6 7">123E</strain>
    </source>
</reference>
<protein>
    <recommendedName>
        <fullName evidence="5">MYND-type domain-containing protein</fullName>
    </recommendedName>
</protein>
<accession>A0A074S9D8</accession>
<evidence type="ECO:0000256" key="1">
    <source>
        <dbReference type="ARBA" id="ARBA00022723"/>
    </source>
</evidence>
<feature type="domain" description="MYND-type" evidence="5">
    <location>
        <begin position="360"/>
        <end position="399"/>
    </location>
</feature>
<evidence type="ECO:0000313" key="7">
    <source>
        <dbReference type="Proteomes" id="UP000027456"/>
    </source>
</evidence>
<dbReference type="EMBL" id="AZST01000035">
    <property type="protein sequence ID" value="KEP54200.1"/>
    <property type="molecule type" value="Genomic_DNA"/>
</dbReference>
<dbReference type="HOGENOM" id="CLU_041186_0_0_1"/>